<evidence type="ECO:0000313" key="4">
    <source>
        <dbReference type="Proteomes" id="UP000587527"/>
    </source>
</evidence>
<feature type="compositionally biased region" description="Polar residues" evidence="1">
    <location>
        <begin position="172"/>
        <end position="183"/>
    </location>
</feature>
<dbReference type="Pfam" id="PF01476">
    <property type="entry name" value="LysM"/>
    <property type="match status" value="1"/>
</dbReference>
<keyword evidence="4" id="KW-1185">Reference proteome</keyword>
<dbReference type="EMBL" id="JACHMN010000002">
    <property type="protein sequence ID" value="MBB5867916.1"/>
    <property type="molecule type" value="Genomic_DNA"/>
</dbReference>
<dbReference type="PROSITE" id="PS51782">
    <property type="entry name" value="LYSM"/>
    <property type="match status" value="1"/>
</dbReference>
<evidence type="ECO:0000313" key="3">
    <source>
        <dbReference type="EMBL" id="MBB5867916.1"/>
    </source>
</evidence>
<reference evidence="3 4" key="1">
    <citation type="submission" date="2020-08" db="EMBL/GenBank/DDBJ databases">
        <title>Sequencing the genomes of 1000 actinobacteria strains.</title>
        <authorList>
            <person name="Klenk H.-P."/>
        </authorList>
    </citation>
    <scope>NUCLEOTIDE SEQUENCE [LARGE SCALE GENOMIC DNA]</scope>
    <source>
        <strain evidence="3 4">DSM 45362</strain>
    </source>
</reference>
<dbReference type="Pfam" id="PF19266">
    <property type="entry name" value="CIS_tube"/>
    <property type="match status" value="1"/>
</dbReference>
<protein>
    <submittedName>
        <fullName evidence="3">Nucleoid-associated protein YgaU</fullName>
    </submittedName>
</protein>
<accession>A0A841BKZ7</accession>
<dbReference type="InterPro" id="IPR018392">
    <property type="entry name" value="LysM"/>
</dbReference>
<dbReference type="AlphaFoldDB" id="A0A841BKZ7"/>
<evidence type="ECO:0000259" key="2">
    <source>
        <dbReference type="PROSITE" id="PS51782"/>
    </source>
</evidence>
<sequence length="235" mass="25167">MTGMAKAYLKFLEPTVKDGPGGSISVGTVSELQFMFNPKEYTVTKSAEWSRKSTKNAASAAMPEFTGAGPRSISVEMFLDATDPDLKVQVHEAVETLLKCVVPLPATLAKGKKPLPPFVLFGWGKIVSFVAFVKSVNAKYTLFMPDGTPLRAVCQLTLEEIPVPAKHGTPPKRQNPTSGSAHSTHAHTVIAGDSLASISYAAYGDATRWRDVAEANDIDDPLRLTPGTRLLLPAA</sequence>
<feature type="region of interest" description="Disordered" evidence="1">
    <location>
        <begin position="163"/>
        <end position="184"/>
    </location>
</feature>
<dbReference type="InterPro" id="IPR045361">
    <property type="entry name" value="CIS_tube_prot_N"/>
</dbReference>
<dbReference type="RefSeq" id="WP_221469795.1">
    <property type="nucleotide sequence ID" value="NZ_JACHMN010000002.1"/>
</dbReference>
<feature type="domain" description="LysM" evidence="2">
    <location>
        <begin position="185"/>
        <end position="232"/>
    </location>
</feature>
<gene>
    <name evidence="3" type="ORF">F4553_001295</name>
</gene>
<proteinExistence type="predicted"/>
<organism evidence="3 4">
    <name type="scientific">Allocatelliglobosispora scoriae</name>
    <dbReference type="NCBI Taxonomy" id="643052"/>
    <lineage>
        <taxon>Bacteria</taxon>
        <taxon>Bacillati</taxon>
        <taxon>Actinomycetota</taxon>
        <taxon>Actinomycetes</taxon>
        <taxon>Micromonosporales</taxon>
        <taxon>Micromonosporaceae</taxon>
        <taxon>Allocatelliglobosispora</taxon>
    </lineage>
</organism>
<dbReference type="Proteomes" id="UP000587527">
    <property type="component" value="Unassembled WGS sequence"/>
</dbReference>
<dbReference type="Gene3D" id="3.10.350.10">
    <property type="entry name" value="LysM domain"/>
    <property type="match status" value="1"/>
</dbReference>
<dbReference type="InterPro" id="IPR036779">
    <property type="entry name" value="LysM_dom_sf"/>
</dbReference>
<comment type="caution">
    <text evidence="3">The sequence shown here is derived from an EMBL/GenBank/DDBJ whole genome shotgun (WGS) entry which is preliminary data.</text>
</comment>
<dbReference type="CDD" id="cd00118">
    <property type="entry name" value="LysM"/>
    <property type="match status" value="1"/>
</dbReference>
<evidence type="ECO:0000256" key="1">
    <source>
        <dbReference type="SAM" id="MobiDB-lite"/>
    </source>
</evidence>
<name>A0A841BKZ7_9ACTN</name>